<organism evidence="8">
    <name type="scientific">freshwater metagenome</name>
    <dbReference type="NCBI Taxonomy" id="449393"/>
    <lineage>
        <taxon>unclassified sequences</taxon>
        <taxon>metagenomes</taxon>
        <taxon>ecological metagenomes</taxon>
    </lineage>
</organism>
<keyword evidence="2" id="KW-0678">Repressor</keyword>
<gene>
    <name evidence="7" type="ORF">UFOPK3164_01321</name>
    <name evidence="8" type="ORF">UFOPK3427_01702</name>
    <name evidence="9" type="ORF">UFOPK4112_01377</name>
</gene>
<keyword evidence="5" id="KW-0238">DNA-binding</keyword>
<dbReference type="PANTHER" id="PTHR33202">
    <property type="entry name" value="ZINC UPTAKE REGULATION PROTEIN"/>
    <property type="match status" value="1"/>
</dbReference>
<dbReference type="GO" id="GO:0008270">
    <property type="term" value="F:zinc ion binding"/>
    <property type="evidence" value="ECO:0007669"/>
    <property type="project" value="TreeGrafter"/>
</dbReference>
<dbReference type="Gene3D" id="3.30.1490.190">
    <property type="match status" value="1"/>
</dbReference>
<sequence length="147" mass="15755">MGSLPITATEVIAESIDAIRAGGGRATPTKRLLLELLATHPGHQSVEELTVLVQKTSPEVASSTVYRILEEFERVGVVEHNHAGKGPATYHLRAGAHGHLVCQQCGDMTEAAPELFEQLVKGAKQSHGFVVDPHHFAVLGTCERCSN</sequence>
<dbReference type="SUPFAM" id="SSF46785">
    <property type="entry name" value="Winged helix' DNA-binding domain"/>
    <property type="match status" value="1"/>
</dbReference>
<dbReference type="InterPro" id="IPR002481">
    <property type="entry name" value="FUR"/>
</dbReference>
<evidence type="ECO:0000256" key="1">
    <source>
        <dbReference type="ARBA" id="ARBA00007957"/>
    </source>
</evidence>
<evidence type="ECO:0000313" key="9">
    <source>
        <dbReference type="EMBL" id="CAB5028078.1"/>
    </source>
</evidence>
<reference evidence="8" key="1">
    <citation type="submission" date="2020-05" db="EMBL/GenBank/DDBJ databases">
        <authorList>
            <person name="Chiriac C."/>
            <person name="Salcher M."/>
            <person name="Ghai R."/>
            <person name="Kavagutti S V."/>
        </authorList>
    </citation>
    <scope>NUCLEOTIDE SEQUENCE</scope>
</reference>
<dbReference type="EMBL" id="CAFBLT010000003">
    <property type="protein sequence ID" value="CAB4882968.1"/>
    <property type="molecule type" value="Genomic_DNA"/>
</dbReference>
<keyword evidence="3" id="KW-0862">Zinc</keyword>
<evidence type="ECO:0000313" key="7">
    <source>
        <dbReference type="EMBL" id="CAB4832349.1"/>
    </source>
</evidence>
<keyword evidence="4" id="KW-0805">Transcription regulation</keyword>
<evidence type="ECO:0000256" key="4">
    <source>
        <dbReference type="ARBA" id="ARBA00023015"/>
    </source>
</evidence>
<dbReference type="EMBL" id="CAFBPM010000014">
    <property type="protein sequence ID" value="CAB5028078.1"/>
    <property type="molecule type" value="Genomic_DNA"/>
</dbReference>
<dbReference type="InterPro" id="IPR043135">
    <property type="entry name" value="Fur_C"/>
</dbReference>
<dbReference type="GO" id="GO:0045892">
    <property type="term" value="P:negative regulation of DNA-templated transcription"/>
    <property type="evidence" value="ECO:0007669"/>
    <property type="project" value="TreeGrafter"/>
</dbReference>
<dbReference type="AlphaFoldDB" id="A0A6J7EMN3"/>
<dbReference type="EMBL" id="CAFABE010000071">
    <property type="protein sequence ID" value="CAB4832349.1"/>
    <property type="molecule type" value="Genomic_DNA"/>
</dbReference>
<evidence type="ECO:0000256" key="3">
    <source>
        <dbReference type="ARBA" id="ARBA00022833"/>
    </source>
</evidence>
<dbReference type="GO" id="GO:1900376">
    <property type="term" value="P:regulation of secondary metabolite biosynthetic process"/>
    <property type="evidence" value="ECO:0007669"/>
    <property type="project" value="TreeGrafter"/>
</dbReference>
<dbReference type="GO" id="GO:0000976">
    <property type="term" value="F:transcription cis-regulatory region binding"/>
    <property type="evidence" value="ECO:0007669"/>
    <property type="project" value="TreeGrafter"/>
</dbReference>
<dbReference type="InterPro" id="IPR036390">
    <property type="entry name" value="WH_DNA-bd_sf"/>
</dbReference>
<evidence type="ECO:0000256" key="2">
    <source>
        <dbReference type="ARBA" id="ARBA00022491"/>
    </source>
</evidence>
<name>A0A6J7EMN3_9ZZZZ</name>
<accession>A0A6J7EMN3</accession>
<evidence type="ECO:0000256" key="6">
    <source>
        <dbReference type="ARBA" id="ARBA00023163"/>
    </source>
</evidence>
<dbReference type="InterPro" id="IPR036388">
    <property type="entry name" value="WH-like_DNA-bd_sf"/>
</dbReference>
<evidence type="ECO:0000313" key="8">
    <source>
        <dbReference type="EMBL" id="CAB4882968.1"/>
    </source>
</evidence>
<dbReference type="Gene3D" id="1.10.10.10">
    <property type="entry name" value="Winged helix-like DNA-binding domain superfamily/Winged helix DNA-binding domain"/>
    <property type="match status" value="1"/>
</dbReference>
<keyword evidence="6" id="KW-0804">Transcription</keyword>
<comment type="similarity">
    <text evidence="1">Belongs to the Fur family.</text>
</comment>
<proteinExistence type="inferred from homology"/>
<protein>
    <submittedName>
        <fullName evidence="8">Unannotated protein</fullName>
    </submittedName>
</protein>
<evidence type="ECO:0000256" key="5">
    <source>
        <dbReference type="ARBA" id="ARBA00023125"/>
    </source>
</evidence>
<dbReference type="PANTHER" id="PTHR33202:SF7">
    <property type="entry name" value="FERRIC UPTAKE REGULATION PROTEIN"/>
    <property type="match status" value="1"/>
</dbReference>
<dbReference type="CDD" id="cd07153">
    <property type="entry name" value="Fur_like"/>
    <property type="match status" value="1"/>
</dbReference>
<dbReference type="GO" id="GO:0003700">
    <property type="term" value="F:DNA-binding transcription factor activity"/>
    <property type="evidence" value="ECO:0007669"/>
    <property type="project" value="InterPro"/>
</dbReference>
<dbReference type="Pfam" id="PF01475">
    <property type="entry name" value="FUR"/>
    <property type="match status" value="1"/>
</dbReference>